<proteinExistence type="predicted"/>
<evidence type="ECO:0000313" key="1">
    <source>
        <dbReference type="EMBL" id="CAG9324872.1"/>
    </source>
</evidence>
<reference evidence="1" key="1">
    <citation type="submission" date="2021-09" db="EMBL/GenBank/DDBJ databases">
        <authorList>
            <consortium name="AG Swart"/>
            <person name="Singh M."/>
            <person name="Singh A."/>
            <person name="Seah K."/>
            <person name="Emmerich C."/>
        </authorList>
    </citation>
    <scope>NUCLEOTIDE SEQUENCE</scope>
    <source>
        <strain evidence="1">ATCC30299</strain>
    </source>
</reference>
<dbReference type="EMBL" id="CAJZBQ010000036">
    <property type="protein sequence ID" value="CAG9324872.1"/>
    <property type="molecule type" value="Genomic_DNA"/>
</dbReference>
<evidence type="ECO:0000313" key="2">
    <source>
        <dbReference type="Proteomes" id="UP001162131"/>
    </source>
</evidence>
<organism evidence="1 2">
    <name type="scientific">Blepharisma stoltei</name>
    <dbReference type="NCBI Taxonomy" id="1481888"/>
    <lineage>
        <taxon>Eukaryota</taxon>
        <taxon>Sar</taxon>
        <taxon>Alveolata</taxon>
        <taxon>Ciliophora</taxon>
        <taxon>Postciliodesmatophora</taxon>
        <taxon>Heterotrichea</taxon>
        <taxon>Heterotrichida</taxon>
        <taxon>Blepharismidae</taxon>
        <taxon>Blepharisma</taxon>
    </lineage>
</organism>
<protein>
    <recommendedName>
        <fullName evidence="3">AraC family transcriptional regulator</fullName>
    </recommendedName>
</protein>
<sequence length="99" mass="11544">MKILYFLSDSLKDLLPKFFFKLSQSLYLSQMPQADYNCHTIIFNRNILISGYYNQHILMNSAELDSFSIIPYVFSFCKTKIIINAERLYLLACGIEGKI</sequence>
<comment type="caution">
    <text evidence="1">The sequence shown here is derived from an EMBL/GenBank/DDBJ whole genome shotgun (WGS) entry which is preliminary data.</text>
</comment>
<evidence type="ECO:0008006" key="3">
    <source>
        <dbReference type="Google" id="ProtNLM"/>
    </source>
</evidence>
<name>A0AAU9JII1_9CILI</name>
<gene>
    <name evidence="1" type="ORF">BSTOLATCC_MIC36646</name>
</gene>
<keyword evidence="2" id="KW-1185">Reference proteome</keyword>
<accession>A0AAU9JII1</accession>
<dbReference type="AlphaFoldDB" id="A0AAU9JII1"/>
<dbReference type="Proteomes" id="UP001162131">
    <property type="component" value="Unassembled WGS sequence"/>
</dbReference>